<dbReference type="Pfam" id="PF07282">
    <property type="entry name" value="Cas12f1-like_TNB"/>
    <property type="match status" value="1"/>
</dbReference>
<name>A0AAV3XAK1_9CYAN</name>
<comment type="similarity">
    <text evidence="1">In the C-terminal section; belongs to the transposase 35 family.</text>
</comment>
<dbReference type="GO" id="GO:0032196">
    <property type="term" value="P:transposition"/>
    <property type="evidence" value="ECO:0007669"/>
    <property type="project" value="UniProtKB-KW"/>
</dbReference>
<dbReference type="Proteomes" id="UP001050975">
    <property type="component" value="Unassembled WGS sequence"/>
</dbReference>
<dbReference type="AlphaFoldDB" id="A0AAV3XAK1"/>
<accession>A0AAV3XAK1</accession>
<keyword evidence="4" id="KW-0233">DNA recombination</keyword>
<dbReference type="EMBL" id="BLAY01000044">
    <property type="protein sequence ID" value="GET38421.1"/>
    <property type="molecule type" value="Genomic_DNA"/>
</dbReference>
<evidence type="ECO:0000259" key="5">
    <source>
        <dbReference type="Pfam" id="PF01385"/>
    </source>
</evidence>
<dbReference type="RefSeq" id="WP_226581902.1">
    <property type="nucleotide sequence ID" value="NZ_BLAY01000044.1"/>
</dbReference>
<dbReference type="Pfam" id="PF01385">
    <property type="entry name" value="OrfB_IS605"/>
    <property type="match status" value="1"/>
</dbReference>
<dbReference type="InterPro" id="IPR001959">
    <property type="entry name" value="Transposase"/>
</dbReference>
<organism evidence="7 8">
    <name type="scientific">Microseira wollei NIES-4236</name>
    <dbReference type="NCBI Taxonomy" id="2530354"/>
    <lineage>
        <taxon>Bacteria</taxon>
        <taxon>Bacillati</taxon>
        <taxon>Cyanobacteriota</taxon>
        <taxon>Cyanophyceae</taxon>
        <taxon>Oscillatoriophycideae</taxon>
        <taxon>Aerosakkonematales</taxon>
        <taxon>Aerosakkonemataceae</taxon>
        <taxon>Microseira</taxon>
    </lineage>
</organism>
<proteinExistence type="inferred from homology"/>
<evidence type="ECO:0000313" key="8">
    <source>
        <dbReference type="Proteomes" id="UP001050975"/>
    </source>
</evidence>
<comment type="caution">
    <text evidence="7">The sequence shown here is derived from an EMBL/GenBank/DDBJ whole genome shotgun (WGS) entry which is preliminary data.</text>
</comment>
<evidence type="ECO:0000256" key="1">
    <source>
        <dbReference type="ARBA" id="ARBA00008761"/>
    </source>
</evidence>
<sequence length="254" mass="29067">MPYNLKLNEIKELQILPRNGCFYAEFVYLLPSIKADVALDRALGIDPGLDNWLTRVCNVGISFIVDGRKLKSLNQFYNKRVAILKSGKSQGFWNDELARIAEKRNRQIRDAVNKAARLVVNRCLTHRIGTVVFGWNQGNKNGIELGKKNNQEFVQIPTARLKERIKQLCEQYGIRFVETEESYTSKASFLERDFLPVFGSKPEGWKPSGKRLKRGMYQTKNGQFVNADANGAVNILRVRLVPSKWTKYPRTVQG</sequence>
<dbReference type="GO" id="GO:0003677">
    <property type="term" value="F:DNA binding"/>
    <property type="evidence" value="ECO:0007669"/>
    <property type="project" value="UniProtKB-KW"/>
</dbReference>
<keyword evidence="3" id="KW-0238">DNA-binding</keyword>
<evidence type="ECO:0000256" key="2">
    <source>
        <dbReference type="ARBA" id="ARBA00022578"/>
    </source>
</evidence>
<reference evidence="7" key="1">
    <citation type="submission" date="2019-10" db="EMBL/GenBank/DDBJ databases">
        <title>Draft genome sequece of Microseira wollei NIES-4236.</title>
        <authorList>
            <person name="Yamaguchi H."/>
            <person name="Suzuki S."/>
            <person name="Kawachi M."/>
        </authorList>
    </citation>
    <scope>NUCLEOTIDE SEQUENCE</scope>
    <source>
        <strain evidence="7">NIES-4236</strain>
    </source>
</reference>
<evidence type="ECO:0000313" key="7">
    <source>
        <dbReference type="EMBL" id="GET38421.1"/>
    </source>
</evidence>
<dbReference type="NCBIfam" id="NF040570">
    <property type="entry name" value="guided_TnpB"/>
    <property type="match status" value="1"/>
</dbReference>
<feature type="domain" description="Cas12f1-like TNB" evidence="6">
    <location>
        <begin position="160"/>
        <end position="235"/>
    </location>
</feature>
<evidence type="ECO:0000256" key="3">
    <source>
        <dbReference type="ARBA" id="ARBA00023125"/>
    </source>
</evidence>
<feature type="domain" description="Probable transposase IS891/IS1136/IS1341" evidence="5">
    <location>
        <begin position="31"/>
        <end position="134"/>
    </location>
</feature>
<keyword evidence="8" id="KW-1185">Reference proteome</keyword>
<protein>
    <submittedName>
        <fullName evidence="7">Transposase</fullName>
    </submittedName>
</protein>
<dbReference type="NCBIfam" id="TIGR01766">
    <property type="entry name" value="IS200/IS605 family accessory protein TnpB-like domain"/>
    <property type="match status" value="1"/>
</dbReference>
<evidence type="ECO:0000256" key="4">
    <source>
        <dbReference type="ARBA" id="ARBA00023172"/>
    </source>
</evidence>
<dbReference type="InterPro" id="IPR010095">
    <property type="entry name" value="Cas12f1-like_TNB"/>
</dbReference>
<dbReference type="GO" id="GO:0006310">
    <property type="term" value="P:DNA recombination"/>
    <property type="evidence" value="ECO:0007669"/>
    <property type="project" value="UniProtKB-KW"/>
</dbReference>
<evidence type="ECO:0000259" key="6">
    <source>
        <dbReference type="Pfam" id="PF07282"/>
    </source>
</evidence>
<gene>
    <name evidence="7" type="ORF">MiSe_31790</name>
</gene>
<keyword evidence="2" id="KW-0815">Transposition</keyword>